<dbReference type="GO" id="GO:0005770">
    <property type="term" value="C:late endosome"/>
    <property type="evidence" value="ECO:0007669"/>
    <property type="project" value="TreeGrafter"/>
</dbReference>
<feature type="domain" description="FAD dependent oxidoreductase" evidence="3">
    <location>
        <begin position="13"/>
        <end position="416"/>
    </location>
</feature>
<dbReference type="Gene3D" id="3.30.9.10">
    <property type="entry name" value="D-Amino Acid Oxidase, subunit A, domain 2"/>
    <property type="match status" value="1"/>
</dbReference>
<feature type="compositionally biased region" description="Polar residues" evidence="1">
    <location>
        <begin position="695"/>
        <end position="705"/>
    </location>
</feature>
<evidence type="ECO:0000259" key="3">
    <source>
        <dbReference type="Pfam" id="PF01266"/>
    </source>
</evidence>
<name>A0AAN7TD37_9EURO</name>
<dbReference type="Gene3D" id="3.40.50.720">
    <property type="entry name" value="NAD(P)-binding Rossmann-like Domain"/>
    <property type="match status" value="1"/>
</dbReference>
<feature type="compositionally biased region" description="Low complexity" evidence="1">
    <location>
        <begin position="706"/>
        <end position="720"/>
    </location>
</feature>
<dbReference type="GO" id="GO:0042147">
    <property type="term" value="P:retrograde transport, endosome to Golgi"/>
    <property type="evidence" value="ECO:0007669"/>
    <property type="project" value="TreeGrafter"/>
</dbReference>
<comment type="caution">
    <text evidence="4">The sequence shown here is derived from an EMBL/GenBank/DDBJ whole genome shotgun (WGS) entry which is preliminary data.</text>
</comment>
<proteinExistence type="predicted"/>
<dbReference type="EMBL" id="JAVRRJ010000001">
    <property type="protein sequence ID" value="KAK5090731.1"/>
    <property type="molecule type" value="Genomic_DNA"/>
</dbReference>
<gene>
    <name evidence="4" type="ORF">LTR05_000907</name>
</gene>
<reference evidence="4 5" key="1">
    <citation type="submission" date="2023-08" db="EMBL/GenBank/DDBJ databases">
        <title>Black Yeasts Isolated from many extreme environments.</title>
        <authorList>
            <person name="Coleine C."/>
            <person name="Stajich J.E."/>
            <person name="Selbmann L."/>
        </authorList>
    </citation>
    <scope>NUCLEOTIDE SEQUENCE [LARGE SCALE GENOMIC DNA]</scope>
    <source>
        <strain evidence="4 5">CCFEE 5910</strain>
    </source>
</reference>
<keyword evidence="2" id="KW-0472">Membrane</keyword>
<sequence length="845" mass="90544">MGDSGNTDEKKNIVIVGGGIIGSSTAYFLTRHSLYNPAQHKITLLEATSIASAASGKAGGLLALWAYPRSLVPLSFRLHKELADEHGGKDRWGYRPVGVGAIELEGRKVDKNSIRASAKEGDKKPISTTHKGDEALPIGEADSTAGTNNVSLEKELGFDKKQLQQRGLPDDLDWVANECVQGYQSMGSHKDTAQVHPYQFTTSMAELAAEKGVNIVLGKCEQVVVEGGVAKAVKYSTKATGETETIEDVTDVIVTAGPWSKKVWPGAPIGNLRAHSVCIRPSRPVSAYCLFTQVDLPKNFKEGSKSKAMSVTPEIYARPNNELYACGEGDHQVPLPETSAEVEVDDKRCQDIVDYCASFSDEMRDGEVLVKQACYLPQVEYGNGPLIGRTRTKGVWLAAGHTCWGIQNGPATGKLMNNPHPSVTAEATFPVSNSPRVWVISSADTPVGISLLRRILTHGDFLVAGIDQAAFESNAPKSKGFKEVLTEIAHYPSRKDWQTRLKVVSLDLASTAQCQAAIATGTSAWGKVDILFCCTSTTVLGAVEELAAPEHAGLVRNQFETNFYGPVNLIRATISDMRRQTHGHIIVLTGISGHLGTPGLGVYCSSQWALEGFCDSIAYEVAPFGIKVTVVQSSVEIGILTNVVTAAPAMPEYMSGDREDGTHGAPLFRGILEGILNRLPGTKVHHSEPEAETDNAMSQRGENADTSPSKTSESSRTSGSINFTTSTTTVSLFPPLSCAHTERLVAETVHAITAIGGHENPPARHIVGIEGVASVKEKLKTVSEELEEFVDTSTSADCDRVGDKRRRGDDAEVGGGARTNGAGHDQSWDEHVQSMHAAARVLQSI</sequence>
<dbReference type="InterPro" id="IPR036188">
    <property type="entry name" value="FAD/NAD-bd_sf"/>
</dbReference>
<dbReference type="Pfam" id="PF01266">
    <property type="entry name" value="DAO"/>
    <property type="match status" value="1"/>
</dbReference>
<feature type="region of interest" description="Disordered" evidence="1">
    <location>
        <begin position="113"/>
        <end position="146"/>
    </location>
</feature>
<evidence type="ECO:0000256" key="1">
    <source>
        <dbReference type="SAM" id="MobiDB-lite"/>
    </source>
</evidence>
<dbReference type="InterPro" id="IPR036291">
    <property type="entry name" value="NAD(P)-bd_dom_sf"/>
</dbReference>
<dbReference type="PANTHER" id="PTHR13847">
    <property type="entry name" value="SARCOSINE DEHYDROGENASE-RELATED"/>
    <property type="match status" value="1"/>
</dbReference>
<dbReference type="Gene3D" id="3.50.50.60">
    <property type="entry name" value="FAD/NAD(P)-binding domain"/>
    <property type="match status" value="1"/>
</dbReference>
<dbReference type="SUPFAM" id="SSF51905">
    <property type="entry name" value="FAD/NAD(P)-binding domain"/>
    <property type="match status" value="1"/>
</dbReference>
<dbReference type="SUPFAM" id="SSF51735">
    <property type="entry name" value="NAD(P)-binding Rossmann-fold domains"/>
    <property type="match status" value="1"/>
</dbReference>
<keyword evidence="5" id="KW-1185">Reference proteome</keyword>
<evidence type="ECO:0000313" key="5">
    <source>
        <dbReference type="Proteomes" id="UP001309876"/>
    </source>
</evidence>
<organism evidence="4 5">
    <name type="scientific">Lithohypha guttulata</name>
    <dbReference type="NCBI Taxonomy" id="1690604"/>
    <lineage>
        <taxon>Eukaryota</taxon>
        <taxon>Fungi</taxon>
        <taxon>Dikarya</taxon>
        <taxon>Ascomycota</taxon>
        <taxon>Pezizomycotina</taxon>
        <taxon>Eurotiomycetes</taxon>
        <taxon>Chaetothyriomycetidae</taxon>
        <taxon>Chaetothyriales</taxon>
        <taxon>Trichomeriaceae</taxon>
        <taxon>Lithohypha</taxon>
    </lineage>
</organism>
<evidence type="ECO:0000256" key="2">
    <source>
        <dbReference type="SAM" id="Phobius"/>
    </source>
</evidence>
<protein>
    <recommendedName>
        <fullName evidence="3">FAD dependent oxidoreductase domain-containing protein</fullName>
    </recommendedName>
</protein>
<dbReference type="Pfam" id="PF00106">
    <property type="entry name" value="adh_short"/>
    <property type="match status" value="1"/>
</dbReference>
<dbReference type="InterPro" id="IPR002347">
    <property type="entry name" value="SDR_fam"/>
</dbReference>
<dbReference type="AlphaFoldDB" id="A0AAN7TD37"/>
<evidence type="ECO:0000313" key="4">
    <source>
        <dbReference type="EMBL" id="KAK5090731.1"/>
    </source>
</evidence>
<dbReference type="InterPro" id="IPR006076">
    <property type="entry name" value="FAD-dep_OxRdtase"/>
</dbReference>
<dbReference type="Proteomes" id="UP001309876">
    <property type="component" value="Unassembled WGS sequence"/>
</dbReference>
<feature type="transmembrane region" description="Helical" evidence="2">
    <location>
        <begin position="12"/>
        <end position="30"/>
    </location>
</feature>
<feature type="compositionally biased region" description="Basic and acidic residues" evidence="1">
    <location>
        <begin position="113"/>
        <end position="134"/>
    </location>
</feature>
<accession>A0AAN7TD37</accession>
<dbReference type="PANTHER" id="PTHR13847:SF150">
    <property type="entry name" value="OXIDOREDUCTASE TDA3-RELATED"/>
    <property type="match status" value="1"/>
</dbReference>
<dbReference type="GO" id="GO:0005829">
    <property type="term" value="C:cytosol"/>
    <property type="evidence" value="ECO:0007669"/>
    <property type="project" value="GOC"/>
</dbReference>
<keyword evidence="2" id="KW-1133">Transmembrane helix</keyword>
<keyword evidence="2" id="KW-0812">Transmembrane</keyword>
<feature type="region of interest" description="Disordered" evidence="1">
    <location>
        <begin position="683"/>
        <end position="723"/>
    </location>
</feature>
<feature type="compositionally biased region" description="Basic and acidic residues" evidence="1">
    <location>
        <begin position="797"/>
        <end position="810"/>
    </location>
</feature>
<feature type="region of interest" description="Disordered" evidence="1">
    <location>
        <begin position="792"/>
        <end position="826"/>
    </location>
</feature>